<feature type="domain" description="PID" evidence="3">
    <location>
        <begin position="168"/>
        <end position="297"/>
    </location>
</feature>
<keyword evidence="6" id="KW-1185">Reference proteome</keyword>
<comment type="caution">
    <text evidence="5">The sequence shown here is derived from an EMBL/GenBank/DDBJ whole genome shotgun (WGS) entry which is preliminary data.</text>
</comment>
<keyword evidence="1" id="KW-0677">Repeat</keyword>
<dbReference type="Gene3D" id="2.30.29.30">
    <property type="entry name" value="Pleckstrin-homology domain (PH domain)/Phosphotyrosine-binding domain (PTB)"/>
    <property type="match status" value="2"/>
</dbReference>
<gene>
    <name evidence="5" type="ORF">NDU88_006379</name>
</gene>
<dbReference type="InterPro" id="IPR006020">
    <property type="entry name" value="PTB/PI_dom"/>
</dbReference>
<dbReference type="FunFam" id="2.30.29.30:FF:000143">
    <property type="entry name" value="amyloid beta A4 precursor protein-binding family B member 3 isoform X2"/>
    <property type="match status" value="1"/>
</dbReference>
<dbReference type="InterPro" id="IPR001202">
    <property type="entry name" value="WW_dom"/>
</dbReference>
<feature type="domain" description="PID" evidence="3">
    <location>
        <begin position="391"/>
        <end position="457"/>
    </location>
</feature>
<accession>A0AAV7PI51</accession>
<dbReference type="PROSITE" id="PS01179">
    <property type="entry name" value="PID"/>
    <property type="match status" value="2"/>
</dbReference>
<evidence type="ECO:0000259" key="4">
    <source>
        <dbReference type="PROSITE" id="PS50020"/>
    </source>
</evidence>
<reference evidence="5" key="1">
    <citation type="journal article" date="2022" name="bioRxiv">
        <title>Sequencing and chromosome-scale assembly of the giantPleurodeles waltlgenome.</title>
        <authorList>
            <person name="Brown T."/>
            <person name="Elewa A."/>
            <person name="Iarovenko S."/>
            <person name="Subramanian E."/>
            <person name="Araus A.J."/>
            <person name="Petzold A."/>
            <person name="Susuki M."/>
            <person name="Suzuki K.-i.T."/>
            <person name="Hayashi T."/>
            <person name="Toyoda A."/>
            <person name="Oliveira C."/>
            <person name="Osipova E."/>
            <person name="Leigh N.D."/>
            <person name="Simon A."/>
            <person name="Yun M.H."/>
        </authorList>
    </citation>
    <scope>NUCLEOTIDE SEQUENCE</scope>
    <source>
        <strain evidence="5">20211129_DDA</strain>
        <tissue evidence="5">Liver</tissue>
    </source>
</reference>
<dbReference type="SUPFAM" id="SSF51045">
    <property type="entry name" value="WW domain"/>
    <property type="match status" value="1"/>
</dbReference>
<dbReference type="InterPro" id="IPR039576">
    <property type="entry name" value="APBB1/2/3"/>
</dbReference>
<dbReference type="Proteomes" id="UP001066276">
    <property type="component" value="Chromosome 7"/>
</dbReference>
<dbReference type="CDD" id="cd00201">
    <property type="entry name" value="WW"/>
    <property type="match status" value="1"/>
</dbReference>
<dbReference type="AlphaFoldDB" id="A0AAV7PI51"/>
<dbReference type="PANTHER" id="PTHR14058">
    <property type="entry name" value="AMYLOID BETA A4 PRECURSOR PROTEIN-BINDING FAMILY B"/>
    <property type="match status" value="1"/>
</dbReference>
<dbReference type="InterPro" id="IPR011993">
    <property type="entry name" value="PH-like_dom_sf"/>
</dbReference>
<dbReference type="SUPFAM" id="SSF50729">
    <property type="entry name" value="PH domain-like"/>
    <property type="match status" value="2"/>
</dbReference>
<sequence>MNRLQRALSPWPLLFSADRGQWHRRTRLTRYPCWCCQPAPALAMLGKDYMLAIILVNYDDNVWSDQNLEPDPLLPPGWRTIRDTSGTYYWHVPTGTTQWQHPGCGSSAGSSPLAGEVILQETGSHQVTGGQEVKERPFPAPSVNRRTSLSWPDEDFVQGTNEPGSRCFAVRSLGWVEIPEEDLAPGKSGITVNNCIQQLTQSKGEVRDLREGQNMVMILKKDTMSLVDPLDHSLIHSQPIINIRVWGVGCNNGRDFAFVANDKDTCMLKCHVFRCDVPAKAIASALHSMCSQIISEKAVSSNSITRSVTLETVSPEDLPLQVDILDAVRQSIQKYDTLYVGSRPVSKPMGIEVLNETIEKLTTTTDREQWKTGVMEVSDTVVAVHPPEGGDDEDLIWDCQVRYVTFIGVGKDPRTFALIVDVGNQQFQCAVFWCEPDAGNISEAVQAACMVQYQKCLVATTSRAKASSHARSFLKMKRTASVDSPITPFSSAGHPLQKGMGSSRKRGMKAIFEAFKQKHSVMHTP</sequence>
<dbReference type="PROSITE" id="PS01159">
    <property type="entry name" value="WW_DOMAIN_1"/>
    <property type="match status" value="1"/>
</dbReference>
<dbReference type="GO" id="GO:0005634">
    <property type="term" value="C:nucleus"/>
    <property type="evidence" value="ECO:0007669"/>
    <property type="project" value="TreeGrafter"/>
</dbReference>
<dbReference type="Pfam" id="PF00397">
    <property type="entry name" value="WW"/>
    <property type="match status" value="1"/>
</dbReference>
<dbReference type="GO" id="GO:0001540">
    <property type="term" value="F:amyloid-beta binding"/>
    <property type="evidence" value="ECO:0007669"/>
    <property type="project" value="InterPro"/>
</dbReference>
<dbReference type="SMART" id="SM00456">
    <property type="entry name" value="WW"/>
    <property type="match status" value="1"/>
</dbReference>
<dbReference type="GO" id="GO:0006355">
    <property type="term" value="P:regulation of DNA-templated transcription"/>
    <property type="evidence" value="ECO:0007669"/>
    <property type="project" value="TreeGrafter"/>
</dbReference>
<dbReference type="PANTHER" id="PTHR14058:SF10">
    <property type="entry name" value="AMYLOID-BETA A4 PRECURSOR PROTEIN-BINDING FAMILY B MEMBER 3"/>
    <property type="match status" value="1"/>
</dbReference>
<dbReference type="EMBL" id="JANPWB010000011">
    <property type="protein sequence ID" value="KAJ1127986.1"/>
    <property type="molecule type" value="Genomic_DNA"/>
</dbReference>
<evidence type="ECO:0000313" key="5">
    <source>
        <dbReference type="EMBL" id="KAJ1127986.1"/>
    </source>
</evidence>
<evidence type="ECO:0000256" key="2">
    <source>
        <dbReference type="SAM" id="MobiDB-lite"/>
    </source>
</evidence>
<evidence type="ECO:0000313" key="6">
    <source>
        <dbReference type="Proteomes" id="UP001066276"/>
    </source>
</evidence>
<dbReference type="SMART" id="SM00462">
    <property type="entry name" value="PTB"/>
    <property type="match status" value="2"/>
</dbReference>
<dbReference type="Pfam" id="PF00640">
    <property type="entry name" value="PID"/>
    <property type="match status" value="2"/>
</dbReference>
<dbReference type="CDD" id="cd01272">
    <property type="entry name" value="PTB1_Fe65"/>
    <property type="match status" value="1"/>
</dbReference>
<feature type="region of interest" description="Disordered" evidence="2">
    <location>
        <begin position="124"/>
        <end position="147"/>
    </location>
</feature>
<feature type="domain" description="WW" evidence="4">
    <location>
        <begin position="72"/>
        <end position="104"/>
    </location>
</feature>
<dbReference type="FunFam" id="2.20.70.10:FF:000003">
    <property type="entry name" value="amyloid beta A4 precursor protein-binding family B member 2"/>
    <property type="match status" value="1"/>
</dbReference>
<name>A0AAV7PI51_PLEWA</name>
<evidence type="ECO:0008006" key="7">
    <source>
        <dbReference type="Google" id="ProtNLM"/>
    </source>
</evidence>
<protein>
    <recommendedName>
        <fullName evidence="7">Amyloid beta precursor protein binding family B member 3</fullName>
    </recommendedName>
</protein>
<dbReference type="FunFam" id="2.30.29.30:FF:000034">
    <property type="entry name" value="amyloid beta A4 precursor protein-binding family B member 2"/>
    <property type="match status" value="1"/>
</dbReference>
<dbReference type="GO" id="GO:0005737">
    <property type="term" value="C:cytoplasm"/>
    <property type="evidence" value="ECO:0007669"/>
    <property type="project" value="TreeGrafter"/>
</dbReference>
<dbReference type="CDD" id="cd01271">
    <property type="entry name" value="PTB2_Fe65"/>
    <property type="match status" value="1"/>
</dbReference>
<dbReference type="PROSITE" id="PS50020">
    <property type="entry name" value="WW_DOMAIN_2"/>
    <property type="match status" value="1"/>
</dbReference>
<proteinExistence type="predicted"/>
<dbReference type="InterPro" id="IPR036020">
    <property type="entry name" value="WW_dom_sf"/>
</dbReference>
<evidence type="ECO:0000256" key="1">
    <source>
        <dbReference type="ARBA" id="ARBA00022737"/>
    </source>
</evidence>
<evidence type="ECO:0000259" key="3">
    <source>
        <dbReference type="PROSITE" id="PS01179"/>
    </source>
</evidence>
<dbReference type="Gene3D" id="2.20.70.10">
    <property type="match status" value="1"/>
</dbReference>
<organism evidence="5 6">
    <name type="scientific">Pleurodeles waltl</name>
    <name type="common">Iberian ribbed newt</name>
    <dbReference type="NCBI Taxonomy" id="8319"/>
    <lineage>
        <taxon>Eukaryota</taxon>
        <taxon>Metazoa</taxon>
        <taxon>Chordata</taxon>
        <taxon>Craniata</taxon>
        <taxon>Vertebrata</taxon>
        <taxon>Euteleostomi</taxon>
        <taxon>Amphibia</taxon>
        <taxon>Batrachia</taxon>
        <taxon>Caudata</taxon>
        <taxon>Salamandroidea</taxon>
        <taxon>Salamandridae</taxon>
        <taxon>Pleurodelinae</taxon>
        <taxon>Pleurodeles</taxon>
    </lineage>
</organism>